<reference evidence="1" key="1">
    <citation type="submission" date="2020-05" db="EMBL/GenBank/DDBJ databases">
        <authorList>
            <person name="Chiriac C."/>
            <person name="Salcher M."/>
            <person name="Ghai R."/>
            <person name="Kavagutti S V."/>
        </authorList>
    </citation>
    <scope>NUCLEOTIDE SEQUENCE</scope>
</reference>
<evidence type="ECO:0000313" key="1">
    <source>
        <dbReference type="EMBL" id="CAB4673331.1"/>
    </source>
</evidence>
<organism evidence="1">
    <name type="scientific">freshwater metagenome</name>
    <dbReference type="NCBI Taxonomy" id="449393"/>
    <lineage>
        <taxon>unclassified sequences</taxon>
        <taxon>metagenomes</taxon>
        <taxon>ecological metagenomes</taxon>
    </lineage>
</organism>
<proteinExistence type="predicted"/>
<sequence>MTPPPSALDAEFAPPIPVAEPLTIFAAVPVMLPAVWPLTLLKALSPRRPAPKPERASVNPDFLGGTFSAGWLAGPWTLFWGDTFAASGAAVASGSGADGVGDAPNISGSGLSSGSISVDWDVMRLATEGRLVETCGAGEATAAGSVSGRDVLTAAAWVGAFAASSRAANRRRSASCSAFGWRI</sequence>
<name>A0A6J6MGP9_9ZZZZ</name>
<accession>A0A6J6MGP9</accession>
<protein>
    <submittedName>
        <fullName evidence="1">Unannotated protein</fullName>
    </submittedName>
</protein>
<dbReference type="EMBL" id="CAEZWW010000075">
    <property type="protein sequence ID" value="CAB4673331.1"/>
    <property type="molecule type" value="Genomic_DNA"/>
</dbReference>
<gene>
    <name evidence="1" type="ORF">UFOPK2310_00739</name>
</gene>
<dbReference type="AlphaFoldDB" id="A0A6J6MGP9"/>